<dbReference type="InterPro" id="IPR050330">
    <property type="entry name" value="Bact_OuterMem_StrucFunc"/>
</dbReference>
<dbReference type="PROSITE" id="PS51123">
    <property type="entry name" value="OMPA_2"/>
    <property type="match status" value="1"/>
</dbReference>
<dbReference type="RefSeq" id="WP_133994981.1">
    <property type="nucleotide sequence ID" value="NZ_SODV01000001.1"/>
</dbReference>
<evidence type="ECO:0000313" key="4">
    <source>
        <dbReference type="EMBL" id="TDX02364.1"/>
    </source>
</evidence>
<dbReference type="PANTHER" id="PTHR30329:SF21">
    <property type="entry name" value="LIPOPROTEIN YIAD-RELATED"/>
    <property type="match status" value="1"/>
</dbReference>
<proteinExistence type="predicted"/>
<feature type="coiled-coil region" evidence="2">
    <location>
        <begin position="44"/>
        <end position="120"/>
    </location>
</feature>
<dbReference type="Pfam" id="PF00691">
    <property type="entry name" value="OmpA"/>
    <property type="match status" value="1"/>
</dbReference>
<dbReference type="Proteomes" id="UP000294498">
    <property type="component" value="Unassembled WGS sequence"/>
</dbReference>
<dbReference type="PROSITE" id="PS51257">
    <property type="entry name" value="PROKAR_LIPOPROTEIN"/>
    <property type="match status" value="1"/>
</dbReference>
<dbReference type="Gene3D" id="1.20.5.340">
    <property type="match status" value="1"/>
</dbReference>
<accession>A0A4R8DVB7</accession>
<name>A0A4R8DVB7_9BACT</name>
<dbReference type="SUPFAM" id="SSF90257">
    <property type="entry name" value="Myosin rod fragments"/>
    <property type="match status" value="1"/>
</dbReference>
<dbReference type="AlphaFoldDB" id="A0A4R8DVB7"/>
<dbReference type="Gene3D" id="3.30.1330.60">
    <property type="entry name" value="OmpA-like domain"/>
    <property type="match status" value="1"/>
</dbReference>
<dbReference type="EMBL" id="SODV01000001">
    <property type="protein sequence ID" value="TDX02364.1"/>
    <property type="molecule type" value="Genomic_DNA"/>
</dbReference>
<dbReference type="InterPro" id="IPR006665">
    <property type="entry name" value="OmpA-like"/>
</dbReference>
<reference evidence="4 5" key="1">
    <citation type="submission" date="2019-03" db="EMBL/GenBank/DDBJ databases">
        <title>Genomic Encyclopedia of Type Strains, Phase IV (KMG-IV): sequencing the most valuable type-strain genomes for metagenomic binning, comparative biology and taxonomic classification.</title>
        <authorList>
            <person name="Goeker M."/>
        </authorList>
    </citation>
    <scope>NUCLEOTIDE SEQUENCE [LARGE SCALE GENOMIC DNA]</scope>
    <source>
        <strain evidence="4 5">DSM 100059</strain>
    </source>
</reference>
<dbReference type="CDD" id="cd07185">
    <property type="entry name" value="OmpA_C-like"/>
    <property type="match status" value="1"/>
</dbReference>
<comment type="caution">
    <text evidence="4">The sequence shown here is derived from an EMBL/GenBank/DDBJ whole genome shotgun (WGS) entry which is preliminary data.</text>
</comment>
<dbReference type="PANTHER" id="PTHR30329">
    <property type="entry name" value="STATOR ELEMENT OF FLAGELLAR MOTOR COMPLEX"/>
    <property type="match status" value="1"/>
</dbReference>
<sequence>MKSTLCILFAGALLSGCVATRKFRASQEANATLRADSLAQAQKIAQLESQSQQQQQQISDLNNKVSDLNKQAGQLSSDVANKQNQLGQSQQQLAEQQAKLEHLQALMDQQKRATQEIRKRMGDALTGFSPNELTVSVKNGKVYVSMQESLLFPSGSAVVNPKGKLALGKLAEALNKDTSITVDIEGHTDSVPIHIRYIDNWDLSTSRSNAIVRILTKTYGVDPTRVIASGHSQYDPVETNSTPEGRQLNRRTEVILSPNLDELYRLLETGTE</sequence>
<evidence type="ECO:0000259" key="3">
    <source>
        <dbReference type="PROSITE" id="PS51123"/>
    </source>
</evidence>
<keyword evidence="5" id="KW-1185">Reference proteome</keyword>
<evidence type="ECO:0000256" key="2">
    <source>
        <dbReference type="SAM" id="Coils"/>
    </source>
</evidence>
<evidence type="ECO:0000256" key="1">
    <source>
        <dbReference type="PROSITE-ProRule" id="PRU00473"/>
    </source>
</evidence>
<dbReference type="SUPFAM" id="SSF103088">
    <property type="entry name" value="OmpA-like"/>
    <property type="match status" value="1"/>
</dbReference>
<dbReference type="OrthoDB" id="9815217at2"/>
<evidence type="ECO:0000313" key="5">
    <source>
        <dbReference type="Proteomes" id="UP000294498"/>
    </source>
</evidence>
<dbReference type="InterPro" id="IPR036737">
    <property type="entry name" value="OmpA-like_sf"/>
</dbReference>
<organism evidence="4 5">
    <name type="scientific">Dinghuibacter silviterrae</name>
    <dbReference type="NCBI Taxonomy" id="1539049"/>
    <lineage>
        <taxon>Bacteria</taxon>
        <taxon>Pseudomonadati</taxon>
        <taxon>Bacteroidota</taxon>
        <taxon>Chitinophagia</taxon>
        <taxon>Chitinophagales</taxon>
        <taxon>Chitinophagaceae</taxon>
        <taxon>Dinghuibacter</taxon>
    </lineage>
</organism>
<keyword evidence="1" id="KW-0472">Membrane</keyword>
<dbReference type="GO" id="GO:0016020">
    <property type="term" value="C:membrane"/>
    <property type="evidence" value="ECO:0007669"/>
    <property type="project" value="UniProtKB-UniRule"/>
</dbReference>
<protein>
    <submittedName>
        <fullName evidence="4">Chemotaxis protein MotB</fullName>
    </submittedName>
</protein>
<gene>
    <name evidence="4" type="ORF">EDB95_3422</name>
</gene>
<feature type="domain" description="OmpA-like" evidence="3">
    <location>
        <begin position="139"/>
        <end position="260"/>
    </location>
</feature>
<keyword evidence="2" id="KW-0175">Coiled coil</keyword>